<comment type="pathway">
    <text evidence="9">Lipid metabolism; fatty acid biosynthesis.</text>
</comment>
<organism evidence="12 13">
    <name type="scientific">Amycolatopsis minnesotensis</name>
    <dbReference type="NCBI Taxonomy" id="337894"/>
    <lineage>
        <taxon>Bacteria</taxon>
        <taxon>Bacillati</taxon>
        <taxon>Actinomycetota</taxon>
        <taxon>Actinomycetes</taxon>
        <taxon>Pseudonocardiales</taxon>
        <taxon>Pseudonocardiaceae</taxon>
        <taxon>Amycolatopsis</taxon>
    </lineage>
</organism>
<feature type="domain" description="Beta-ketoacyl-[acyl-carrier-protein] synthase III N-terminal" evidence="11">
    <location>
        <begin position="115"/>
        <end position="195"/>
    </location>
</feature>
<keyword evidence="6 9" id="KW-0443">Lipid metabolism</keyword>
<keyword evidence="8 9" id="KW-0012">Acyltransferase</keyword>
<name>A0ABN2QHL3_9PSEU</name>
<dbReference type="NCBIfam" id="TIGR00747">
    <property type="entry name" value="fabH"/>
    <property type="match status" value="1"/>
</dbReference>
<keyword evidence="5 9" id="KW-0276">Fatty acid metabolism</keyword>
<dbReference type="NCBIfam" id="NF006829">
    <property type="entry name" value="PRK09352.1"/>
    <property type="match status" value="1"/>
</dbReference>
<keyword evidence="2 9" id="KW-0963">Cytoplasm</keyword>
<evidence type="ECO:0000256" key="2">
    <source>
        <dbReference type="ARBA" id="ARBA00022490"/>
    </source>
</evidence>
<dbReference type="PANTHER" id="PTHR34069:SF2">
    <property type="entry name" value="BETA-KETOACYL-[ACYL-CARRIER-PROTEIN] SYNTHASE III"/>
    <property type="match status" value="1"/>
</dbReference>
<dbReference type="Gene3D" id="3.40.47.10">
    <property type="match status" value="1"/>
</dbReference>
<dbReference type="HAMAP" id="MF_01815">
    <property type="entry name" value="FabH"/>
    <property type="match status" value="1"/>
</dbReference>
<dbReference type="PANTHER" id="PTHR34069">
    <property type="entry name" value="3-OXOACYL-[ACYL-CARRIER-PROTEIN] SYNTHASE 3"/>
    <property type="match status" value="1"/>
</dbReference>
<evidence type="ECO:0000256" key="3">
    <source>
        <dbReference type="ARBA" id="ARBA00022516"/>
    </source>
</evidence>
<dbReference type="InterPro" id="IPR013751">
    <property type="entry name" value="ACP_syn_III_N"/>
</dbReference>
<dbReference type="InterPro" id="IPR013747">
    <property type="entry name" value="ACP_syn_III_C"/>
</dbReference>
<reference evidence="12 13" key="1">
    <citation type="journal article" date="2019" name="Int. J. Syst. Evol. Microbiol.">
        <title>The Global Catalogue of Microorganisms (GCM) 10K type strain sequencing project: providing services to taxonomists for standard genome sequencing and annotation.</title>
        <authorList>
            <consortium name="The Broad Institute Genomics Platform"/>
            <consortium name="The Broad Institute Genome Sequencing Center for Infectious Disease"/>
            <person name="Wu L."/>
            <person name="Ma J."/>
        </authorList>
    </citation>
    <scope>NUCLEOTIDE SEQUENCE [LARGE SCALE GENOMIC DNA]</scope>
    <source>
        <strain evidence="12 13">JCM 14545</strain>
    </source>
</reference>
<dbReference type="RefSeq" id="WP_425546430.1">
    <property type="nucleotide sequence ID" value="NZ_BAAANN010000007.1"/>
</dbReference>
<evidence type="ECO:0000259" key="10">
    <source>
        <dbReference type="Pfam" id="PF08541"/>
    </source>
</evidence>
<evidence type="ECO:0000313" key="12">
    <source>
        <dbReference type="EMBL" id="GAA1952589.1"/>
    </source>
</evidence>
<dbReference type="EC" id="2.3.1.180" evidence="9"/>
<keyword evidence="13" id="KW-1185">Reference proteome</keyword>
<keyword evidence="7 9" id="KW-0275">Fatty acid biosynthesis</keyword>
<keyword evidence="4 9" id="KW-0808">Transferase</keyword>
<comment type="subcellular location">
    <subcellularLocation>
        <location evidence="9">Cytoplasm</location>
    </subcellularLocation>
</comment>
<dbReference type="Proteomes" id="UP001501116">
    <property type="component" value="Unassembled WGS sequence"/>
</dbReference>
<dbReference type="CDD" id="cd00830">
    <property type="entry name" value="KAS_III"/>
    <property type="match status" value="1"/>
</dbReference>
<proteinExistence type="inferred from homology"/>
<evidence type="ECO:0000256" key="1">
    <source>
        <dbReference type="ARBA" id="ARBA00008642"/>
    </source>
</evidence>
<comment type="subunit">
    <text evidence="9">Homodimer.</text>
</comment>
<gene>
    <name evidence="9" type="primary">fabH</name>
    <name evidence="12" type="ORF">GCM10009754_22070</name>
</gene>
<comment type="domain">
    <text evidence="9">The last Arg residue of the ACP-binding site is essential for the weak association between ACP/AcpP and FabH.</text>
</comment>
<dbReference type="Pfam" id="PF08541">
    <property type="entry name" value="ACP_syn_III_C"/>
    <property type="match status" value="1"/>
</dbReference>
<dbReference type="InterPro" id="IPR004655">
    <property type="entry name" value="FabH"/>
</dbReference>
<dbReference type="EMBL" id="BAAANN010000007">
    <property type="protein sequence ID" value="GAA1952589.1"/>
    <property type="molecule type" value="Genomic_DNA"/>
</dbReference>
<feature type="region of interest" description="ACP-binding" evidence="9">
    <location>
        <begin position="261"/>
        <end position="265"/>
    </location>
</feature>
<comment type="function">
    <text evidence="9">Catalyzes the condensation reaction of fatty acid synthesis by the addition to an acyl acceptor of two carbons from malonyl-ACP. Catalyzes the first condensation reaction which initiates fatty acid synthesis and may therefore play a role in governing the total rate of fatty acid production. Possesses both acetoacetyl-ACP synthase and acetyl transacylase activities. Its substrate specificity determines the biosynthesis of branched-chain and/or straight-chain of fatty acids.</text>
</comment>
<keyword evidence="3 9" id="KW-0444">Lipid biosynthesis</keyword>
<dbReference type="InterPro" id="IPR016039">
    <property type="entry name" value="Thiolase-like"/>
</dbReference>
<comment type="similarity">
    <text evidence="1 9">Belongs to the thiolase-like superfamily. FabH family.</text>
</comment>
<evidence type="ECO:0000256" key="6">
    <source>
        <dbReference type="ARBA" id="ARBA00023098"/>
    </source>
</evidence>
<evidence type="ECO:0000256" key="4">
    <source>
        <dbReference type="ARBA" id="ARBA00022679"/>
    </source>
</evidence>
<accession>A0ABN2QHL3</accession>
<dbReference type="SUPFAM" id="SSF53901">
    <property type="entry name" value="Thiolase-like"/>
    <property type="match status" value="1"/>
</dbReference>
<protein>
    <recommendedName>
        <fullName evidence="9">Beta-ketoacyl-[acyl-carrier-protein] synthase III</fullName>
        <shortName evidence="9">Beta-ketoacyl-ACP synthase III</shortName>
        <shortName evidence="9">KAS III</shortName>
        <ecNumber evidence="9">2.3.1.180</ecNumber>
    </recommendedName>
    <alternativeName>
        <fullName evidence="9">3-oxoacyl-[acyl-carrier-protein] synthase 3</fullName>
    </alternativeName>
    <alternativeName>
        <fullName evidence="9">3-oxoacyl-[acyl-carrier-protein] synthase III</fullName>
    </alternativeName>
</protein>
<feature type="active site" evidence="9">
    <location>
        <position position="290"/>
    </location>
</feature>
<comment type="catalytic activity">
    <reaction evidence="9">
        <text>malonyl-[ACP] + acetyl-CoA + H(+) = 3-oxobutanoyl-[ACP] + CO2 + CoA</text>
        <dbReference type="Rhea" id="RHEA:12080"/>
        <dbReference type="Rhea" id="RHEA-COMP:9623"/>
        <dbReference type="Rhea" id="RHEA-COMP:9625"/>
        <dbReference type="ChEBI" id="CHEBI:15378"/>
        <dbReference type="ChEBI" id="CHEBI:16526"/>
        <dbReference type="ChEBI" id="CHEBI:57287"/>
        <dbReference type="ChEBI" id="CHEBI:57288"/>
        <dbReference type="ChEBI" id="CHEBI:78449"/>
        <dbReference type="ChEBI" id="CHEBI:78450"/>
        <dbReference type="EC" id="2.3.1.180"/>
    </reaction>
</comment>
<feature type="active site" evidence="9">
    <location>
        <position position="121"/>
    </location>
</feature>
<dbReference type="Pfam" id="PF08545">
    <property type="entry name" value="ACP_syn_III"/>
    <property type="match status" value="1"/>
</dbReference>
<feature type="domain" description="Beta-ketoacyl-[acyl-carrier-protein] synthase III C-terminal" evidence="10">
    <location>
        <begin position="244"/>
        <end position="333"/>
    </location>
</feature>
<feature type="active site" evidence="9">
    <location>
        <position position="260"/>
    </location>
</feature>
<evidence type="ECO:0000256" key="9">
    <source>
        <dbReference type="HAMAP-Rule" id="MF_01815"/>
    </source>
</evidence>
<evidence type="ECO:0000256" key="8">
    <source>
        <dbReference type="ARBA" id="ARBA00023315"/>
    </source>
</evidence>
<evidence type="ECO:0000256" key="5">
    <source>
        <dbReference type="ARBA" id="ARBA00022832"/>
    </source>
</evidence>
<evidence type="ECO:0000256" key="7">
    <source>
        <dbReference type="ARBA" id="ARBA00023160"/>
    </source>
</evidence>
<keyword evidence="9" id="KW-0511">Multifunctional enzyme</keyword>
<evidence type="ECO:0000313" key="13">
    <source>
        <dbReference type="Proteomes" id="UP001501116"/>
    </source>
</evidence>
<sequence length="339" mass="34781">MRTQDAPGFAGRRAAVLCGLGGYLPSRVLDNAELSGRMDTSDEWIRTRTGIAERRIADDMSTVDMAVEAGRAALNSAGLDRVDALVLATSTPDYVCPASAPQVAAALGLSGIAAFDVNAVCSGFVYALATAAGMISAGISGSVLVVGADKFSAVVDPGDRGTAPIFGDGAGAIVLRAGAPAEDGALGPFDLHSEGEGTDLLYVPAGGVRQRFAAEEQDNFLVMQGQKVFRQACARMAESSRAVLDRAGWDVAEVDRFVGHQANIRILDAVAKKLGLPAEAVVANIGTVGNTVAASVPLALLDGVKEGHLVPGHRVVVSAFGAGLTWGSTVLRWPEVTPG</sequence>
<comment type="caution">
    <text evidence="12">The sequence shown here is derived from an EMBL/GenBank/DDBJ whole genome shotgun (WGS) entry which is preliminary data.</text>
</comment>
<evidence type="ECO:0000259" key="11">
    <source>
        <dbReference type="Pfam" id="PF08545"/>
    </source>
</evidence>